<dbReference type="CDD" id="cd00303">
    <property type="entry name" value="retropepsin_like"/>
    <property type="match status" value="1"/>
</dbReference>
<evidence type="ECO:0000313" key="1">
    <source>
        <dbReference type="EMBL" id="CAK9234572.1"/>
    </source>
</evidence>
<reference evidence="1" key="1">
    <citation type="submission" date="2024-02" db="EMBL/GenBank/DDBJ databases">
        <authorList>
            <consortium name="ELIXIR-Norway"/>
            <consortium name="Elixir Norway"/>
        </authorList>
    </citation>
    <scope>NUCLEOTIDE SEQUENCE</scope>
</reference>
<organism evidence="1 2">
    <name type="scientific">Sphagnum troendelagicum</name>
    <dbReference type="NCBI Taxonomy" id="128251"/>
    <lineage>
        <taxon>Eukaryota</taxon>
        <taxon>Viridiplantae</taxon>
        <taxon>Streptophyta</taxon>
        <taxon>Embryophyta</taxon>
        <taxon>Bryophyta</taxon>
        <taxon>Sphagnophytina</taxon>
        <taxon>Sphagnopsida</taxon>
        <taxon>Sphagnales</taxon>
        <taxon>Sphagnaceae</taxon>
        <taxon>Sphagnum</taxon>
    </lineage>
</organism>
<evidence type="ECO:0000313" key="2">
    <source>
        <dbReference type="Proteomes" id="UP001497512"/>
    </source>
</evidence>
<keyword evidence="2" id="KW-1185">Reference proteome</keyword>
<sequence length="217" mass="24119">MYLVSRSQTYKTASGAVTQALGRFDEVSVRGGGVQCTMTFMVVDTDSYDILLGLYLLIKIGAIVDVEQGLIQVRHRLGADLEVLPLAMVNMLQKLDSGTLIRDDAVLEHKPEDLGADVKHSSLYEHGTNGRMDTQESDCDFDSNEDCNEGIQLVGPVDDEYEFGNTELEDLVLLEGPQQILQLTLQKQADDLMKEEITDADDYADWIRWVADAEQGK</sequence>
<dbReference type="Gene3D" id="2.40.70.10">
    <property type="entry name" value="Acid Proteases"/>
    <property type="match status" value="1"/>
</dbReference>
<dbReference type="InterPro" id="IPR021109">
    <property type="entry name" value="Peptidase_aspartic_dom_sf"/>
</dbReference>
<dbReference type="Proteomes" id="UP001497512">
    <property type="component" value="Chromosome 8"/>
</dbReference>
<name>A0ABP0V0H6_9BRYO</name>
<accession>A0ABP0V0H6</accession>
<proteinExistence type="predicted"/>
<protein>
    <submittedName>
        <fullName evidence="1">Uncharacterized protein</fullName>
    </submittedName>
</protein>
<dbReference type="EMBL" id="OZ019900">
    <property type="protein sequence ID" value="CAK9234572.1"/>
    <property type="molecule type" value="Genomic_DNA"/>
</dbReference>
<gene>
    <name evidence="1" type="ORF">CSSPTR1EN2_LOCUS22284</name>
</gene>